<feature type="domain" description="Cullin N-terminal" evidence="1">
    <location>
        <begin position="9"/>
        <end position="63"/>
    </location>
</feature>
<comment type="caution">
    <text evidence="2">The sequence shown here is derived from an EMBL/GenBank/DDBJ whole genome shotgun (WGS) entry which is preliminary data.</text>
</comment>
<keyword evidence="3" id="KW-1185">Reference proteome</keyword>
<evidence type="ECO:0000313" key="3">
    <source>
        <dbReference type="Proteomes" id="UP000245207"/>
    </source>
</evidence>
<evidence type="ECO:0000259" key="1">
    <source>
        <dbReference type="Pfam" id="PF00888"/>
    </source>
</evidence>
<protein>
    <recommendedName>
        <fullName evidence="1">Cullin N-terminal domain-containing protein</fullName>
    </recommendedName>
</protein>
<gene>
    <name evidence="2" type="ORF">CTI12_AA505720</name>
</gene>
<evidence type="ECO:0000313" key="2">
    <source>
        <dbReference type="EMBL" id="PWA46563.1"/>
    </source>
</evidence>
<proteinExistence type="predicted"/>
<dbReference type="InterPro" id="IPR001373">
    <property type="entry name" value="Cullin_N"/>
</dbReference>
<dbReference type="Proteomes" id="UP000245207">
    <property type="component" value="Unassembled WGS sequence"/>
</dbReference>
<dbReference type="Pfam" id="PF00888">
    <property type="entry name" value="Cullin"/>
    <property type="match status" value="1"/>
</dbReference>
<dbReference type="AlphaFoldDB" id="A0A2U1LC28"/>
<accession>A0A2U1LC28</accession>
<organism evidence="2 3">
    <name type="scientific">Artemisia annua</name>
    <name type="common">Sweet wormwood</name>
    <dbReference type="NCBI Taxonomy" id="35608"/>
    <lineage>
        <taxon>Eukaryota</taxon>
        <taxon>Viridiplantae</taxon>
        <taxon>Streptophyta</taxon>
        <taxon>Embryophyta</taxon>
        <taxon>Tracheophyta</taxon>
        <taxon>Spermatophyta</taxon>
        <taxon>Magnoliopsida</taxon>
        <taxon>eudicotyledons</taxon>
        <taxon>Gunneridae</taxon>
        <taxon>Pentapetalae</taxon>
        <taxon>asterids</taxon>
        <taxon>campanulids</taxon>
        <taxon>Asterales</taxon>
        <taxon>Asteraceae</taxon>
        <taxon>Asteroideae</taxon>
        <taxon>Anthemideae</taxon>
        <taxon>Artemisiinae</taxon>
        <taxon>Artemisia</taxon>
    </lineage>
</organism>
<dbReference type="EMBL" id="PKPP01010229">
    <property type="protein sequence ID" value="PWA46563.1"/>
    <property type="molecule type" value="Genomic_DNA"/>
</dbReference>
<name>A0A2U1LC28_ARTAN</name>
<dbReference type="STRING" id="35608.A0A2U1LC28"/>
<reference evidence="2 3" key="1">
    <citation type="journal article" date="2018" name="Mol. Plant">
        <title>The genome of Artemisia annua provides insight into the evolution of Asteraceae family and artemisinin biosynthesis.</title>
        <authorList>
            <person name="Shen Q."/>
            <person name="Zhang L."/>
            <person name="Liao Z."/>
            <person name="Wang S."/>
            <person name="Yan T."/>
            <person name="Shi P."/>
            <person name="Liu M."/>
            <person name="Fu X."/>
            <person name="Pan Q."/>
            <person name="Wang Y."/>
            <person name="Lv Z."/>
            <person name="Lu X."/>
            <person name="Zhang F."/>
            <person name="Jiang W."/>
            <person name="Ma Y."/>
            <person name="Chen M."/>
            <person name="Hao X."/>
            <person name="Li L."/>
            <person name="Tang Y."/>
            <person name="Lv G."/>
            <person name="Zhou Y."/>
            <person name="Sun X."/>
            <person name="Brodelius P.E."/>
            <person name="Rose J.K.C."/>
            <person name="Tang K."/>
        </authorList>
    </citation>
    <scope>NUCLEOTIDE SEQUENCE [LARGE SCALE GENOMIC DNA]</scope>
    <source>
        <strain evidence="3">cv. Huhao1</strain>
        <tissue evidence="2">Leaf</tissue>
    </source>
</reference>
<sequence>MSFVTVSKEHKALKEAFEVFCNKVICGSSSAELLATFSDNVLNKDGSEKLSDQAIKNTLEKAFCRPIGCSFPYIRDTVRTNMEETYESLDTQEDINLLRSQFFSMGLSTFNTKYSPTYNIHALINMISQDSSESHGKTFLLAFYVQTLNWWGYYPLILLGAWSFGTVNRIHDFH</sequence>